<dbReference type="AlphaFoldDB" id="A0AAE1THJ1"/>
<evidence type="ECO:0000313" key="1">
    <source>
        <dbReference type="EMBL" id="KAK4283909.1"/>
    </source>
</evidence>
<gene>
    <name evidence="1" type="ORF">QN277_000810</name>
</gene>
<dbReference type="Proteomes" id="UP001293593">
    <property type="component" value="Unassembled WGS sequence"/>
</dbReference>
<organism evidence="1 2">
    <name type="scientific">Acacia crassicarpa</name>
    <name type="common">northern wattle</name>
    <dbReference type="NCBI Taxonomy" id="499986"/>
    <lineage>
        <taxon>Eukaryota</taxon>
        <taxon>Viridiplantae</taxon>
        <taxon>Streptophyta</taxon>
        <taxon>Embryophyta</taxon>
        <taxon>Tracheophyta</taxon>
        <taxon>Spermatophyta</taxon>
        <taxon>Magnoliopsida</taxon>
        <taxon>eudicotyledons</taxon>
        <taxon>Gunneridae</taxon>
        <taxon>Pentapetalae</taxon>
        <taxon>rosids</taxon>
        <taxon>fabids</taxon>
        <taxon>Fabales</taxon>
        <taxon>Fabaceae</taxon>
        <taxon>Caesalpinioideae</taxon>
        <taxon>mimosoid clade</taxon>
        <taxon>Acacieae</taxon>
        <taxon>Acacia</taxon>
    </lineage>
</organism>
<accession>A0AAE1THJ1</accession>
<reference evidence="1" key="1">
    <citation type="submission" date="2023-10" db="EMBL/GenBank/DDBJ databases">
        <title>Chromosome-level genome of the transformable northern wattle, Acacia crassicarpa.</title>
        <authorList>
            <person name="Massaro I."/>
            <person name="Sinha N.R."/>
            <person name="Poethig S."/>
            <person name="Leichty A.R."/>
        </authorList>
    </citation>
    <scope>NUCLEOTIDE SEQUENCE</scope>
    <source>
        <strain evidence="1">Acra3RX</strain>
        <tissue evidence="1">Leaf</tissue>
    </source>
</reference>
<evidence type="ECO:0000313" key="2">
    <source>
        <dbReference type="Proteomes" id="UP001293593"/>
    </source>
</evidence>
<protein>
    <submittedName>
        <fullName evidence="1">Uncharacterized protein</fullName>
    </submittedName>
</protein>
<dbReference type="EMBL" id="JAWXYG010000001">
    <property type="protein sequence ID" value="KAK4283909.1"/>
    <property type="molecule type" value="Genomic_DNA"/>
</dbReference>
<name>A0AAE1THJ1_9FABA</name>
<keyword evidence="2" id="KW-1185">Reference proteome</keyword>
<sequence>MLHWLVDNGYVLKIQQGELPALSNLNLNRCNLSDDGWEKFSRL</sequence>
<comment type="caution">
    <text evidence="1">The sequence shown here is derived from an EMBL/GenBank/DDBJ whole genome shotgun (WGS) entry which is preliminary data.</text>
</comment>
<proteinExistence type="predicted"/>